<keyword evidence="2" id="KW-1133">Transmembrane helix</keyword>
<reference evidence="4" key="1">
    <citation type="submission" date="2017-09" db="EMBL/GenBank/DDBJ databases">
        <title>Brachybacterium sp. VM2412.</title>
        <authorList>
            <person name="Tak E.J."/>
            <person name="Bae J.-W."/>
        </authorList>
    </citation>
    <scope>NUCLEOTIDE SEQUENCE [LARGE SCALE GENOMIC DNA]</scope>
    <source>
        <strain evidence="4">VM2412</strain>
    </source>
</reference>
<evidence type="ECO:0000256" key="2">
    <source>
        <dbReference type="SAM" id="Phobius"/>
    </source>
</evidence>
<keyword evidence="2" id="KW-0472">Membrane</keyword>
<dbReference type="OrthoDB" id="4229874at2"/>
<sequence>MGSPDQEQDAALDGAVDSASQDGAASAEHGRRSSSRANGLGITTVTITLLIILRIFSLAQWDWEVAGTILATIDLSDIPSVIVSTIYTEPLVTSIIVAAAGPLIVMFTIRDFRRHRRVSFGPLILIALLIAAGASLLITFRSWWMIVVALAVVAAGIAMLHPGAPPKVRRVGNAVVSRAIVACIVLELFVAAFSSTPWIERESIVLSSGEVVQGYVLEVESGFVKVLDEDRQVRVIISGDIASRSFI</sequence>
<feature type="transmembrane region" description="Helical" evidence="2">
    <location>
        <begin position="81"/>
        <end position="106"/>
    </location>
</feature>
<evidence type="ECO:0000313" key="3">
    <source>
        <dbReference type="EMBL" id="ATG51000.1"/>
    </source>
</evidence>
<feature type="compositionally biased region" description="Acidic residues" evidence="1">
    <location>
        <begin position="1"/>
        <end position="10"/>
    </location>
</feature>
<dbReference type="AlphaFoldDB" id="A0A291GLQ8"/>
<protein>
    <submittedName>
        <fullName evidence="3">Uncharacterized protein</fullName>
    </submittedName>
</protein>
<dbReference type="EMBL" id="CP023563">
    <property type="protein sequence ID" value="ATG51000.1"/>
    <property type="molecule type" value="Genomic_DNA"/>
</dbReference>
<evidence type="ECO:0000256" key="1">
    <source>
        <dbReference type="SAM" id="MobiDB-lite"/>
    </source>
</evidence>
<keyword evidence="2" id="KW-0812">Transmembrane</keyword>
<feature type="transmembrane region" description="Helical" evidence="2">
    <location>
        <begin position="118"/>
        <end position="137"/>
    </location>
</feature>
<organism evidence="3 4">
    <name type="scientific">Brachybacterium vulturis</name>
    <dbReference type="NCBI Taxonomy" id="2017484"/>
    <lineage>
        <taxon>Bacteria</taxon>
        <taxon>Bacillati</taxon>
        <taxon>Actinomycetota</taxon>
        <taxon>Actinomycetes</taxon>
        <taxon>Micrococcales</taxon>
        <taxon>Dermabacteraceae</taxon>
        <taxon>Brachybacterium</taxon>
    </lineage>
</organism>
<feature type="region of interest" description="Disordered" evidence="1">
    <location>
        <begin position="1"/>
        <end position="34"/>
    </location>
</feature>
<gene>
    <name evidence="3" type="ORF">CFK38_05225</name>
</gene>
<dbReference type="KEGG" id="brz:CFK38_05225"/>
<dbReference type="RefSeq" id="WP_096802138.1">
    <property type="nucleotide sequence ID" value="NZ_CP023563.1"/>
</dbReference>
<proteinExistence type="predicted"/>
<evidence type="ECO:0000313" key="4">
    <source>
        <dbReference type="Proteomes" id="UP000218165"/>
    </source>
</evidence>
<feature type="transmembrane region" description="Helical" evidence="2">
    <location>
        <begin position="40"/>
        <end position="61"/>
    </location>
</feature>
<accession>A0A291GLQ8</accession>
<feature type="transmembrane region" description="Helical" evidence="2">
    <location>
        <begin position="175"/>
        <end position="199"/>
    </location>
</feature>
<dbReference type="Proteomes" id="UP000218165">
    <property type="component" value="Chromosome"/>
</dbReference>
<feature type="transmembrane region" description="Helical" evidence="2">
    <location>
        <begin position="143"/>
        <end position="163"/>
    </location>
</feature>
<name>A0A291GLQ8_9MICO</name>
<keyword evidence="4" id="KW-1185">Reference proteome</keyword>